<keyword evidence="14" id="KW-0157">Chromophore</keyword>
<evidence type="ECO:0000256" key="7">
    <source>
        <dbReference type="ARBA" id="ARBA00022630"/>
    </source>
</evidence>
<dbReference type="SUPFAM" id="SSF55785">
    <property type="entry name" value="PYP-like sensor domain (PAS domain)"/>
    <property type="match status" value="2"/>
</dbReference>
<feature type="domain" description="PAS" evidence="18">
    <location>
        <begin position="299"/>
        <end position="351"/>
    </location>
</feature>
<evidence type="ECO:0000313" key="20">
    <source>
        <dbReference type="EMBL" id="ODN67440.1"/>
    </source>
</evidence>
<dbReference type="PANTHER" id="PTHR41523">
    <property type="entry name" value="TWO-COMPONENT SYSTEM SENSOR PROTEIN"/>
    <property type="match status" value="1"/>
</dbReference>
<dbReference type="InterPro" id="IPR016132">
    <property type="entry name" value="Phyto_chromo_attachment"/>
</dbReference>
<dbReference type="RefSeq" id="WP_083255931.1">
    <property type="nucleotide sequence ID" value="NZ_MCRJ01000208.1"/>
</dbReference>
<dbReference type="InterPro" id="IPR013767">
    <property type="entry name" value="PAS_fold"/>
</dbReference>
<accession>A0A1E3GTR5</accession>
<dbReference type="Gene3D" id="3.30.450.40">
    <property type="match status" value="1"/>
</dbReference>
<dbReference type="SMART" id="SM00911">
    <property type="entry name" value="HWE_HK"/>
    <property type="match status" value="1"/>
</dbReference>
<dbReference type="SMART" id="SM00086">
    <property type="entry name" value="PAC"/>
    <property type="match status" value="2"/>
</dbReference>
<evidence type="ECO:0000256" key="3">
    <source>
        <dbReference type="ARBA" id="ARBA00021740"/>
    </source>
</evidence>
<evidence type="ECO:0000256" key="5">
    <source>
        <dbReference type="ARBA" id="ARBA00022553"/>
    </source>
</evidence>
<dbReference type="Gene3D" id="3.30.565.10">
    <property type="entry name" value="Histidine kinase-like ATPase, C-terminal domain"/>
    <property type="match status" value="1"/>
</dbReference>
<keyword evidence="21" id="KW-1185">Reference proteome</keyword>
<evidence type="ECO:0000259" key="17">
    <source>
        <dbReference type="PROSITE" id="PS50046"/>
    </source>
</evidence>
<keyword evidence="11" id="KW-0547">Nucleotide-binding</keyword>
<evidence type="ECO:0000313" key="21">
    <source>
        <dbReference type="Proteomes" id="UP000094622"/>
    </source>
</evidence>
<dbReference type="Proteomes" id="UP000094622">
    <property type="component" value="Unassembled WGS sequence"/>
</dbReference>
<keyword evidence="10" id="KW-0677">Repeat</keyword>
<evidence type="ECO:0000256" key="11">
    <source>
        <dbReference type="ARBA" id="ARBA00022741"/>
    </source>
</evidence>
<keyword evidence="12 20" id="KW-0418">Kinase</keyword>
<keyword evidence="5" id="KW-0597">Phosphoprotein</keyword>
<dbReference type="NCBIfam" id="TIGR00229">
    <property type="entry name" value="sensory_box"/>
    <property type="match status" value="2"/>
</dbReference>
<dbReference type="InterPro" id="IPR029016">
    <property type="entry name" value="GAF-like_dom_sf"/>
</dbReference>
<dbReference type="GO" id="GO:0009881">
    <property type="term" value="F:photoreceptor activity"/>
    <property type="evidence" value="ECO:0007669"/>
    <property type="project" value="UniProtKB-KW"/>
</dbReference>
<evidence type="ECO:0000256" key="15">
    <source>
        <dbReference type="ARBA" id="ARBA00023026"/>
    </source>
</evidence>
<dbReference type="InterPro" id="IPR003018">
    <property type="entry name" value="GAF"/>
</dbReference>
<evidence type="ECO:0000256" key="4">
    <source>
        <dbReference type="ARBA" id="ARBA00022543"/>
    </source>
</evidence>
<evidence type="ECO:0000256" key="6">
    <source>
        <dbReference type="ARBA" id="ARBA00022606"/>
    </source>
</evidence>
<dbReference type="PROSITE" id="PS50113">
    <property type="entry name" value="PAC"/>
    <property type="match status" value="2"/>
</dbReference>
<feature type="domain" description="PAS" evidence="18">
    <location>
        <begin position="176"/>
        <end position="218"/>
    </location>
</feature>
<dbReference type="Pfam" id="PF00989">
    <property type="entry name" value="PAS"/>
    <property type="match status" value="1"/>
</dbReference>
<dbReference type="SMART" id="SM00091">
    <property type="entry name" value="PAS"/>
    <property type="match status" value="2"/>
</dbReference>
<organism evidence="20 21">
    <name type="scientific">Methylobrevis pamukkalensis</name>
    <dbReference type="NCBI Taxonomy" id="1439726"/>
    <lineage>
        <taxon>Bacteria</taxon>
        <taxon>Pseudomonadati</taxon>
        <taxon>Pseudomonadota</taxon>
        <taxon>Alphaproteobacteria</taxon>
        <taxon>Hyphomicrobiales</taxon>
        <taxon>Pleomorphomonadaceae</taxon>
        <taxon>Methylobrevis</taxon>
    </lineage>
</organism>
<dbReference type="GO" id="GO:0006355">
    <property type="term" value="P:regulation of DNA-templated transcription"/>
    <property type="evidence" value="ECO:0007669"/>
    <property type="project" value="InterPro"/>
</dbReference>
<keyword evidence="9 20" id="KW-0808">Transferase</keyword>
<feature type="domain" description="Phytochrome chromophore attachment site" evidence="17">
    <location>
        <begin position="115"/>
        <end position="159"/>
    </location>
</feature>
<evidence type="ECO:0000256" key="9">
    <source>
        <dbReference type="ARBA" id="ARBA00022679"/>
    </source>
</evidence>
<comment type="caution">
    <text evidence="20">The sequence shown here is derived from an EMBL/GenBank/DDBJ whole genome shotgun (WGS) entry which is preliminary data.</text>
</comment>
<gene>
    <name evidence="20" type="ORF">A6302_04390</name>
</gene>
<dbReference type="EC" id="2.7.13.3" evidence="2"/>
<dbReference type="InterPro" id="IPR001610">
    <property type="entry name" value="PAC"/>
</dbReference>
<evidence type="ECO:0000256" key="8">
    <source>
        <dbReference type="ARBA" id="ARBA00022643"/>
    </source>
</evidence>
<dbReference type="InterPro" id="IPR000014">
    <property type="entry name" value="PAS"/>
</dbReference>
<dbReference type="SUPFAM" id="SSF55781">
    <property type="entry name" value="GAF domain-like"/>
    <property type="match status" value="1"/>
</dbReference>
<dbReference type="Pfam" id="PF01590">
    <property type="entry name" value="GAF"/>
    <property type="match status" value="1"/>
</dbReference>
<dbReference type="InterPro" id="IPR035965">
    <property type="entry name" value="PAS-like_dom_sf"/>
</dbReference>
<feature type="domain" description="PAC" evidence="19">
    <location>
        <begin position="377"/>
        <end position="429"/>
    </location>
</feature>
<dbReference type="OrthoDB" id="7991996at2"/>
<proteinExistence type="predicted"/>
<dbReference type="InterPro" id="IPR036890">
    <property type="entry name" value="HATPase_C_sf"/>
</dbReference>
<dbReference type="GO" id="GO:0005524">
    <property type="term" value="F:ATP binding"/>
    <property type="evidence" value="ECO:0007669"/>
    <property type="project" value="UniProtKB-KW"/>
</dbReference>
<keyword evidence="16" id="KW-0675">Receptor</keyword>
<dbReference type="InterPro" id="IPR011102">
    <property type="entry name" value="Sig_transdc_His_kinase_HWE"/>
</dbReference>
<dbReference type="AlphaFoldDB" id="A0A1E3GTR5"/>
<evidence type="ECO:0000256" key="13">
    <source>
        <dbReference type="ARBA" id="ARBA00022840"/>
    </source>
</evidence>
<name>A0A1E3GTR5_9HYPH</name>
<dbReference type="Pfam" id="PF13426">
    <property type="entry name" value="PAS_9"/>
    <property type="match status" value="1"/>
</dbReference>
<dbReference type="PANTHER" id="PTHR41523:SF8">
    <property type="entry name" value="ETHYLENE RESPONSE SENSOR PROTEIN"/>
    <property type="match status" value="1"/>
</dbReference>
<keyword evidence="15" id="KW-0843">Virulence</keyword>
<dbReference type="Pfam" id="PF07536">
    <property type="entry name" value="HWE_HK"/>
    <property type="match status" value="1"/>
</dbReference>
<evidence type="ECO:0000256" key="2">
    <source>
        <dbReference type="ARBA" id="ARBA00012438"/>
    </source>
</evidence>
<dbReference type="PROSITE" id="PS50112">
    <property type="entry name" value="PAS"/>
    <property type="match status" value="2"/>
</dbReference>
<evidence type="ECO:0000256" key="10">
    <source>
        <dbReference type="ARBA" id="ARBA00022737"/>
    </source>
</evidence>
<feature type="domain" description="PAC" evidence="19">
    <location>
        <begin position="251"/>
        <end position="298"/>
    </location>
</feature>
<dbReference type="GO" id="GO:0004673">
    <property type="term" value="F:protein histidine kinase activity"/>
    <property type="evidence" value="ECO:0007669"/>
    <property type="project" value="UniProtKB-EC"/>
</dbReference>
<dbReference type="InterPro" id="IPR000700">
    <property type="entry name" value="PAS-assoc_C"/>
</dbReference>
<evidence type="ECO:0000259" key="18">
    <source>
        <dbReference type="PROSITE" id="PS50112"/>
    </source>
</evidence>
<dbReference type="PATRIC" id="fig|1439726.3.peg.4663"/>
<dbReference type="EMBL" id="MCRJ01000208">
    <property type="protein sequence ID" value="ODN67440.1"/>
    <property type="molecule type" value="Genomic_DNA"/>
</dbReference>
<protein>
    <recommendedName>
        <fullName evidence="3">Blue-light-activated histidine kinase</fullName>
        <ecNumber evidence="2">2.7.13.3</ecNumber>
    </recommendedName>
</protein>
<reference evidence="20 21" key="1">
    <citation type="submission" date="2016-07" db="EMBL/GenBank/DDBJ databases">
        <title>Draft Genome Sequence of Methylobrevis pamukkalensis PK2.</title>
        <authorList>
            <person name="Vasilenko O.V."/>
            <person name="Doronina N.V."/>
            <person name="Shmareva M.N."/>
            <person name="Tarlachkov S.V."/>
            <person name="Mustakhimov I."/>
            <person name="Trotsenko Y.A."/>
        </authorList>
    </citation>
    <scope>NUCLEOTIDE SEQUENCE [LARGE SCALE GENOMIC DNA]</scope>
    <source>
        <strain evidence="20 21">PK2</strain>
    </source>
</reference>
<keyword evidence="4" id="KW-0600">Photoreceptor protein</keyword>
<keyword evidence="6" id="KW-0716">Sensory transduction</keyword>
<dbReference type="SMART" id="SM00065">
    <property type="entry name" value="GAF"/>
    <property type="match status" value="1"/>
</dbReference>
<keyword evidence="7" id="KW-0285">Flavoprotein</keyword>
<evidence type="ECO:0000256" key="1">
    <source>
        <dbReference type="ARBA" id="ARBA00000085"/>
    </source>
</evidence>
<evidence type="ECO:0000256" key="14">
    <source>
        <dbReference type="ARBA" id="ARBA00022991"/>
    </source>
</evidence>
<dbReference type="PROSITE" id="PS50046">
    <property type="entry name" value="PHYTOCHROME_2"/>
    <property type="match status" value="1"/>
</dbReference>
<evidence type="ECO:0000256" key="16">
    <source>
        <dbReference type="ARBA" id="ARBA00023170"/>
    </source>
</evidence>
<dbReference type="Gene3D" id="3.30.450.20">
    <property type="entry name" value="PAS domain"/>
    <property type="match status" value="2"/>
</dbReference>
<comment type="catalytic activity">
    <reaction evidence="1">
        <text>ATP + protein L-histidine = ADP + protein N-phospho-L-histidine.</text>
        <dbReference type="EC" id="2.7.13.3"/>
    </reaction>
</comment>
<evidence type="ECO:0000256" key="12">
    <source>
        <dbReference type="ARBA" id="ARBA00022777"/>
    </source>
</evidence>
<dbReference type="CDD" id="cd00130">
    <property type="entry name" value="PAS"/>
    <property type="match status" value="2"/>
</dbReference>
<sequence length="620" mass="68999">MKSQVAPHLLLDLSDRLREITAPRGVMTSAAELLGRHLGAMRVGYSEMEEDGVHLHIKGDWRAEGVDSVAGRHNLESYGPDIAAAYRSGHMVAIEDFDTDARTAGKPAAGAHHALGVRAQLAVPLVRAGRLIALLFLHSAEPRRWSEEDIALVQEVAERTWAAVERARAEEALRISEARFRTALEIGTVGAIYFDMDGLLTDANDAFLRMGGYSREDLEQGRLTWQRLTPAEWMQDSERAFAELKEKGHTTPYEKQYIRKDGSRWWALFAAKLLPDGTGFEFVLDITDRKHTEERLRDTTRRLNAVLDNASVAVFVMDEHQHCIYMNPAAEVLTGYTLAETQGRPLHDVVHHTYPDGRPFPIHECAIDRAFPENNKEQGEEVFVHKDGSFYPIAFTASPIRHEDGKPIGTIIEVRDISSEKAAKERQALLINELHHRVKNTLTTVQSIMNFTLRTSDNMEAFQKGMTGRLFSLARSHTLLTDNEWAGADLQKIIRAELEPYDDGSRLTLDGTLFQLPVDAAVPFAMAVHELTTNAVKYGALSVPNGRLTVGWTTERTEGGIMLHLEWVESNGPPVTPPTRRGFGSTLLERVLAGQLGGTVNVSYPPEGARVRIQAVISQS</sequence>
<keyword evidence="8" id="KW-0288">FMN</keyword>
<evidence type="ECO:0000259" key="19">
    <source>
        <dbReference type="PROSITE" id="PS50113"/>
    </source>
</evidence>
<keyword evidence="13" id="KW-0067">ATP-binding</keyword>